<protein>
    <submittedName>
        <fullName evidence="2">Uncharacterized protein</fullName>
    </submittedName>
</protein>
<evidence type="ECO:0000313" key="2">
    <source>
        <dbReference type="EMBL" id="RIJ26670.1"/>
    </source>
</evidence>
<sequence length="251" mass="27237">MLPPPTRPATDRASAWKEEGWSVSCWKPCPSTENMDPNSLNWTPLDQSVKIRPIGMRVKMRIFPQMRSFRKASMTSLLSLAWTRLRGRARGSKTARCIGAGLIIGLLAPQASFAEAKLKLITLTADWCAKCHLLEPALSRALQAVPSGTVDYIEIDLTHMRDGPEARQGVSAASAARLAIHKAGWIWEAYGERTGFAFLIDARSGEPFACLTSAIPAETMASQLKLASRMAEDTESIPNGTSGPDCPALIG</sequence>
<evidence type="ECO:0000313" key="3">
    <source>
        <dbReference type="Proteomes" id="UP000266385"/>
    </source>
</evidence>
<dbReference type="AlphaFoldDB" id="A0A399R5S7"/>
<name>A0A399R5S7_9PROT</name>
<gene>
    <name evidence="2" type="ORF">D1223_17115</name>
</gene>
<feature type="region of interest" description="Disordered" evidence="1">
    <location>
        <begin position="232"/>
        <end position="251"/>
    </location>
</feature>
<evidence type="ECO:0000256" key="1">
    <source>
        <dbReference type="SAM" id="MobiDB-lite"/>
    </source>
</evidence>
<accession>A0A399R5S7</accession>
<organism evidence="2 3">
    <name type="scientific">Henriciella mobilis</name>
    <dbReference type="NCBI Taxonomy" id="2305467"/>
    <lineage>
        <taxon>Bacteria</taxon>
        <taxon>Pseudomonadati</taxon>
        <taxon>Pseudomonadota</taxon>
        <taxon>Alphaproteobacteria</taxon>
        <taxon>Hyphomonadales</taxon>
        <taxon>Hyphomonadaceae</taxon>
        <taxon>Henriciella</taxon>
    </lineage>
</organism>
<proteinExistence type="predicted"/>
<comment type="caution">
    <text evidence="2">The sequence shown here is derived from an EMBL/GenBank/DDBJ whole genome shotgun (WGS) entry which is preliminary data.</text>
</comment>
<dbReference type="EMBL" id="QWFX01000016">
    <property type="protein sequence ID" value="RIJ26670.1"/>
    <property type="molecule type" value="Genomic_DNA"/>
</dbReference>
<reference evidence="2 3" key="1">
    <citation type="submission" date="2018-08" db="EMBL/GenBank/DDBJ databases">
        <title>Henriciella mobilis sp. nov., isolated from seawater.</title>
        <authorList>
            <person name="Cheng H."/>
            <person name="Wu Y.-H."/>
            <person name="Xu X.-W."/>
            <person name="Guo L.-L."/>
        </authorList>
    </citation>
    <scope>NUCLEOTIDE SEQUENCE [LARGE SCALE GENOMIC DNA]</scope>
    <source>
        <strain evidence="2 3">JN25</strain>
    </source>
</reference>
<dbReference type="Proteomes" id="UP000266385">
    <property type="component" value="Unassembled WGS sequence"/>
</dbReference>
<dbReference type="SUPFAM" id="SSF52833">
    <property type="entry name" value="Thioredoxin-like"/>
    <property type="match status" value="1"/>
</dbReference>
<keyword evidence="3" id="KW-1185">Reference proteome</keyword>
<dbReference type="InterPro" id="IPR036249">
    <property type="entry name" value="Thioredoxin-like_sf"/>
</dbReference>